<keyword evidence="3" id="KW-1185">Reference proteome</keyword>
<comment type="caution">
    <text evidence="2">The sequence shown here is derived from an EMBL/GenBank/DDBJ whole genome shotgun (WGS) entry which is preliminary data.</text>
</comment>
<dbReference type="Proteomes" id="UP000028073">
    <property type="component" value="Unassembled WGS sequence"/>
</dbReference>
<dbReference type="EMBL" id="JOKH01000002">
    <property type="protein sequence ID" value="KEQ17931.1"/>
    <property type="molecule type" value="Genomic_DNA"/>
</dbReference>
<dbReference type="RefSeq" id="WP_034834893.1">
    <property type="nucleotide sequence ID" value="NZ_JOKH01000002.1"/>
</dbReference>
<evidence type="ECO:0000313" key="3">
    <source>
        <dbReference type="Proteomes" id="UP000028073"/>
    </source>
</evidence>
<reference evidence="2 3" key="1">
    <citation type="submission" date="2014-06" db="EMBL/GenBank/DDBJ databases">
        <title>Whole Genome Sequences of Three Symbiotic Endozoicomonas Bacteria.</title>
        <authorList>
            <person name="Neave M.J."/>
            <person name="Apprill A."/>
            <person name="Voolstra C.R."/>
        </authorList>
    </citation>
    <scope>NUCLEOTIDE SEQUENCE [LARGE SCALE GENOMIC DNA]</scope>
    <source>
        <strain evidence="2 3">DSM 25634</strain>
    </source>
</reference>
<dbReference type="eggNOG" id="ENOG5033K3Y">
    <property type="taxonomic scope" value="Bacteria"/>
</dbReference>
<name>A0A081NHK8_9GAMM</name>
<dbReference type="InterPro" id="IPR025668">
    <property type="entry name" value="Tnp_DDE_dom"/>
</dbReference>
<sequence length="92" mass="11033">MVEPVFAYLRDVQGLNRFRRKGLEKVKLEFGLHLLAYNLSRAVKANIYAILWYNWLLWALFEKCHPFIEKMDSWERVPMKCHSTPSKAPHWV</sequence>
<proteinExistence type="predicted"/>
<accession>A0A081NHK8</accession>
<dbReference type="AlphaFoldDB" id="A0A081NHK8"/>
<gene>
    <name evidence="2" type="ORF">GZ78_09925</name>
</gene>
<dbReference type="Pfam" id="PF13751">
    <property type="entry name" value="DDE_Tnp_1_6"/>
    <property type="match status" value="1"/>
</dbReference>
<organism evidence="2 3">
    <name type="scientific">Endozoicomonas numazuensis</name>
    <dbReference type="NCBI Taxonomy" id="1137799"/>
    <lineage>
        <taxon>Bacteria</taxon>
        <taxon>Pseudomonadati</taxon>
        <taxon>Pseudomonadota</taxon>
        <taxon>Gammaproteobacteria</taxon>
        <taxon>Oceanospirillales</taxon>
        <taxon>Endozoicomonadaceae</taxon>
        <taxon>Endozoicomonas</taxon>
    </lineage>
</organism>
<feature type="domain" description="Transposase DDE" evidence="1">
    <location>
        <begin position="2"/>
        <end position="41"/>
    </location>
</feature>
<evidence type="ECO:0000313" key="2">
    <source>
        <dbReference type="EMBL" id="KEQ17931.1"/>
    </source>
</evidence>
<evidence type="ECO:0000259" key="1">
    <source>
        <dbReference type="Pfam" id="PF13751"/>
    </source>
</evidence>
<dbReference type="OrthoDB" id="9182628at2"/>
<protein>
    <recommendedName>
        <fullName evidence="1">Transposase DDE domain-containing protein</fullName>
    </recommendedName>
</protein>